<evidence type="ECO:0000313" key="2">
    <source>
        <dbReference type="EMBL" id="GGO47064.1"/>
    </source>
</evidence>
<protein>
    <recommendedName>
        <fullName evidence="4">DUF4239 domain-containing protein</fullName>
    </recommendedName>
</protein>
<feature type="transmembrane region" description="Helical" evidence="1">
    <location>
        <begin position="179"/>
        <end position="199"/>
    </location>
</feature>
<reference evidence="3" key="1">
    <citation type="journal article" date="2019" name="Int. J. Syst. Evol. Microbiol.">
        <title>The Global Catalogue of Microorganisms (GCM) 10K type strain sequencing project: providing services to taxonomists for standard genome sequencing and annotation.</title>
        <authorList>
            <consortium name="The Broad Institute Genomics Platform"/>
            <consortium name="The Broad Institute Genome Sequencing Center for Infectious Disease"/>
            <person name="Wu L."/>
            <person name="Ma J."/>
        </authorList>
    </citation>
    <scope>NUCLEOTIDE SEQUENCE [LARGE SCALE GENOMIC DNA]</scope>
    <source>
        <strain evidence="3">CGMCC 4.7349</strain>
    </source>
</reference>
<comment type="caution">
    <text evidence="2">The sequence shown here is derived from an EMBL/GenBank/DDBJ whole genome shotgun (WGS) entry which is preliminary data.</text>
</comment>
<gene>
    <name evidence="2" type="ORF">GCM10012286_39450</name>
</gene>
<feature type="transmembrane region" description="Helical" evidence="1">
    <location>
        <begin position="42"/>
        <end position="62"/>
    </location>
</feature>
<sequence length="253" mass="27642">MPLFGFLALLVGAAAVTGGVFVVARLVPVGWRKAHNDVLGIVYAQIGVLYAVVLAMVVVGVWDTRAKAHENTYAETNALLQIAWYSRTLPPQDRARLGGLTEAYTRRVVREEWPLLGEQRADPTAWGMFTDIRELINTRQPATGPDQVRYESALDSVAQLGDARRERVNEAASARVPPLLWVALLIGALVTIVFAQLFGMDSVRAHAAVVFSVSLTVGVLLLIVYEFNYPFSGALRVGPTAFELALDRIRGLT</sequence>
<dbReference type="EMBL" id="BMNG01000008">
    <property type="protein sequence ID" value="GGO47064.1"/>
    <property type="molecule type" value="Genomic_DNA"/>
</dbReference>
<keyword evidence="3" id="KW-1185">Reference proteome</keyword>
<keyword evidence="1" id="KW-0472">Membrane</keyword>
<dbReference type="Pfam" id="PF14023">
    <property type="entry name" value="Bestrophin-like"/>
    <property type="match status" value="1"/>
</dbReference>
<dbReference type="Proteomes" id="UP000656881">
    <property type="component" value="Unassembled WGS sequence"/>
</dbReference>
<dbReference type="RefSeq" id="WP_189174957.1">
    <property type="nucleotide sequence ID" value="NZ_BMNG01000008.1"/>
</dbReference>
<keyword evidence="1" id="KW-0812">Transmembrane</keyword>
<keyword evidence="1" id="KW-1133">Transmembrane helix</keyword>
<evidence type="ECO:0000256" key="1">
    <source>
        <dbReference type="SAM" id="Phobius"/>
    </source>
</evidence>
<feature type="transmembrane region" description="Helical" evidence="1">
    <location>
        <begin position="205"/>
        <end position="225"/>
    </location>
</feature>
<name>A0ABQ2M5D0_9ACTN</name>
<organism evidence="2 3">
    <name type="scientific">Streptomyces lasiicapitis</name>
    <dbReference type="NCBI Taxonomy" id="1923961"/>
    <lineage>
        <taxon>Bacteria</taxon>
        <taxon>Bacillati</taxon>
        <taxon>Actinomycetota</taxon>
        <taxon>Actinomycetes</taxon>
        <taxon>Kitasatosporales</taxon>
        <taxon>Streptomycetaceae</taxon>
        <taxon>Streptomyces</taxon>
    </lineage>
</organism>
<evidence type="ECO:0000313" key="3">
    <source>
        <dbReference type="Proteomes" id="UP000656881"/>
    </source>
</evidence>
<evidence type="ECO:0008006" key="4">
    <source>
        <dbReference type="Google" id="ProtNLM"/>
    </source>
</evidence>
<proteinExistence type="predicted"/>
<dbReference type="InterPro" id="IPR025333">
    <property type="entry name" value="DUF4239"/>
</dbReference>
<accession>A0ABQ2M5D0</accession>